<comment type="caution">
    <text evidence="3">The sequence shown here is derived from an EMBL/GenBank/DDBJ whole genome shotgun (WGS) entry which is preliminary data.</text>
</comment>
<dbReference type="EMBL" id="CAJPWZ010002721">
    <property type="protein sequence ID" value="CAG2243953.1"/>
    <property type="molecule type" value="Genomic_DNA"/>
</dbReference>
<feature type="chain" id="PRO_5035773098" evidence="2">
    <location>
        <begin position="19"/>
        <end position="552"/>
    </location>
</feature>
<keyword evidence="2" id="KW-0732">Signal</keyword>
<feature type="compositionally biased region" description="Polar residues" evidence="1">
    <location>
        <begin position="306"/>
        <end position="333"/>
    </location>
</feature>
<name>A0A8S3UDJ8_MYTED</name>
<sequence>MKAFIIVLAVAIVSSRKAQKAFNHLEDDSSISEFKWSTEWSDFDFMEPVSSFEEDDSLYSENIEDMMESVIVSAKSLDEPEQIDISKENTLSEDQTYEITDDPLLNSKLHIHVSESSGNGVAGEYLSPRDTLKKKDTIDTENSIYHEVSISDSQTRRDVKRQSQVNSKTFEEIQVDTIKQEQKPNALVLNKALVKTNTREENMKSDANVAINRNLESANDWKAKWTSGIKYRAWIPSGLLDKLTSVNKVNGTQKNLQTVSRSNKPSSENVAQDSKENRQNVFSSFQSRRNSIRNVNANKTSKDSQEQTVSATSKRIENKSANTRENQVAHRNSISSASVNIVQGGNRRGRTFDRRNTGSVHRVFNSGTRFPTNNIVRARFPPKQSGFTSRNAHHRRPQTSMRSRNAANVPGHLMNTNRVQNGAGANIGRQQPHRNDARGRPLSSWNMQELHDFIQRFASKNTVNNISKQMRSVVAEFNRRLSNNRQQKTINRSNMGSLSSRNYRQQSIGLKRLTPGTVFTGGPLYKKIILRQRTPPYRLIERYVPISRTCKY</sequence>
<feature type="compositionally biased region" description="Polar residues" evidence="1">
    <location>
        <begin position="255"/>
        <end position="272"/>
    </location>
</feature>
<feature type="region of interest" description="Disordered" evidence="1">
    <location>
        <begin position="379"/>
        <end position="403"/>
    </location>
</feature>
<feature type="region of interest" description="Disordered" evidence="1">
    <location>
        <begin position="420"/>
        <end position="441"/>
    </location>
</feature>
<protein>
    <submittedName>
        <fullName evidence="3">Uncharacterized protein</fullName>
    </submittedName>
</protein>
<feature type="signal peptide" evidence="2">
    <location>
        <begin position="1"/>
        <end position="18"/>
    </location>
</feature>
<accession>A0A8S3UDJ8</accession>
<feature type="region of interest" description="Disordered" evidence="1">
    <location>
        <begin position="255"/>
        <end position="333"/>
    </location>
</feature>
<proteinExistence type="predicted"/>
<gene>
    <name evidence="3" type="ORF">MEDL_56064</name>
</gene>
<evidence type="ECO:0000313" key="4">
    <source>
        <dbReference type="Proteomes" id="UP000683360"/>
    </source>
</evidence>
<evidence type="ECO:0000313" key="3">
    <source>
        <dbReference type="EMBL" id="CAG2243953.1"/>
    </source>
</evidence>
<dbReference type="AlphaFoldDB" id="A0A8S3UDJ8"/>
<dbReference type="Proteomes" id="UP000683360">
    <property type="component" value="Unassembled WGS sequence"/>
</dbReference>
<evidence type="ECO:0000256" key="2">
    <source>
        <dbReference type="SAM" id="SignalP"/>
    </source>
</evidence>
<feature type="compositionally biased region" description="Polar residues" evidence="1">
    <location>
        <begin position="279"/>
        <end position="299"/>
    </location>
</feature>
<evidence type="ECO:0000256" key="1">
    <source>
        <dbReference type="SAM" id="MobiDB-lite"/>
    </source>
</evidence>
<keyword evidence="4" id="KW-1185">Reference proteome</keyword>
<reference evidence="3" key="1">
    <citation type="submission" date="2021-03" db="EMBL/GenBank/DDBJ databases">
        <authorList>
            <person name="Bekaert M."/>
        </authorList>
    </citation>
    <scope>NUCLEOTIDE SEQUENCE</scope>
</reference>
<organism evidence="3 4">
    <name type="scientific">Mytilus edulis</name>
    <name type="common">Blue mussel</name>
    <dbReference type="NCBI Taxonomy" id="6550"/>
    <lineage>
        <taxon>Eukaryota</taxon>
        <taxon>Metazoa</taxon>
        <taxon>Spiralia</taxon>
        <taxon>Lophotrochozoa</taxon>
        <taxon>Mollusca</taxon>
        <taxon>Bivalvia</taxon>
        <taxon>Autobranchia</taxon>
        <taxon>Pteriomorphia</taxon>
        <taxon>Mytilida</taxon>
        <taxon>Mytiloidea</taxon>
        <taxon>Mytilidae</taxon>
        <taxon>Mytilinae</taxon>
        <taxon>Mytilus</taxon>
    </lineage>
</organism>
<dbReference type="OrthoDB" id="10448215at2759"/>